<evidence type="ECO:0000313" key="2">
    <source>
        <dbReference type="Proteomes" id="UP000683925"/>
    </source>
</evidence>
<reference evidence="1" key="1">
    <citation type="submission" date="2021-01" db="EMBL/GenBank/DDBJ databases">
        <authorList>
            <consortium name="Genoscope - CEA"/>
            <person name="William W."/>
        </authorList>
    </citation>
    <scope>NUCLEOTIDE SEQUENCE</scope>
</reference>
<gene>
    <name evidence="1" type="ORF">POCTA_138.1.T0450062</name>
</gene>
<protein>
    <submittedName>
        <fullName evidence="1">Uncharacterized protein</fullName>
    </submittedName>
</protein>
<dbReference type="AlphaFoldDB" id="A0A8S1UJC8"/>
<dbReference type="Proteomes" id="UP000683925">
    <property type="component" value="Unassembled WGS sequence"/>
</dbReference>
<name>A0A8S1UJC8_PAROT</name>
<organism evidence="1 2">
    <name type="scientific">Paramecium octaurelia</name>
    <dbReference type="NCBI Taxonomy" id="43137"/>
    <lineage>
        <taxon>Eukaryota</taxon>
        <taxon>Sar</taxon>
        <taxon>Alveolata</taxon>
        <taxon>Ciliophora</taxon>
        <taxon>Intramacronucleata</taxon>
        <taxon>Oligohymenophorea</taxon>
        <taxon>Peniculida</taxon>
        <taxon>Parameciidae</taxon>
        <taxon>Paramecium</taxon>
    </lineage>
</organism>
<comment type="caution">
    <text evidence="1">The sequence shown here is derived from an EMBL/GenBank/DDBJ whole genome shotgun (WGS) entry which is preliminary data.</text>
</comment>
<evidence type="ECO:0000313" key="1">
    <source>
        <dbReference type="EMBL" id="CAD8164454.1"/>
    </source>
</evidence>
<proteinExistence type="predicted"/>
<keyword evidence="2" id="KW-1185">Reference proteome</keyword>
<sequence>MKQSFQIKSEMQIISIINEVSLALRFYPWVLVQLARPHSQINFKQ</sequence>
<dbReference type="EMBL" id="CAJJDP010000045">
    <property type="protein sequence ID" value="CAD8164454.1"/>
    <property type="molecule type" value="Genomic_DNA"/>
</dbReference>
<accession>A0A8S1UJC8</accession>